<comment type="function">
    <text evidence="12">Flavin transferase that catalyzes the transfer of the FMN moiety of FAD and its covalent binding to the hydroxyl group of a threonine residue in a target flavoprotein.</text>
</comment>
<dbReference type="EC" id="2.7.1.180" evidence="1 10"/>
<sequence>MFIRKLAVIILSILFLVSCEEKTVTDSRIAMGTLVTVTLYESDAGKADDIFSYIYELDSEISRYTDGSYIDMINDSAGISPVQVPDEIYSLIESTVVMAEETEGLFNPAIGPLTALWGIGTEDARIPSDDEIASVLPLLDWHSIILDDEERSVFLKEKGMSLDLGAVGKGWAADMVRDYLESLSIEHAIVNLGGNILLVGGKEDGSGWNVGIKDPENTSSVFMRLSLEDGTVITSGGYQRYIEKDGVIYHHILDSRTGYPFTTDILSATVINPSGTLGDMLSTVLFAAGSEKAEAIASQHGVRAILKLEDGRIIDTDSTEGEIAVMEE</sequence>
<feature type="binding site" evidence="11">
    <location>
        <position position="279"/>
    </location>
    <ligand>
        <name>Mg(2+)</name>
        <dbReference type="ChEBI" id="CHEBI:18420"/>
    </ligand>
</feature>
<keyword evidence="5 10" id="KW-0479">Metal-binding</keyword>
<evidence type="ECO:0000256" key="12">
    <source>
        <dbReference type="RuleBase" id="RU363002"/>
    </source>
</evidence>
<dbReference type="PROSITE" id="PS51257">
    <property type="entry name" value="PROKAR_LIPOPROTEIN"/>
    <property type="match status" value="1"/>
</dbReference>
<organism evidence="13 14">
    <name type="scientific">Candidatus Ornithospirochaeta stercoravium</name>
    <dbReference type="NCBI Taxonomy" id="2840897"/>
    <lineage>
        <taxon>Bacteria</taxon>
        <taxon>Pseudomonadati</taxon>
        <taxon>Spirochaetota</taxon>
        <taxon>Spirochaetia</taxon>
        <taxon>Spirochaetales</taxon>
        <taxon>Spirochaetaceae</taxon>
        <taxon>Spirochaetaceae incertae sedis</taxon>
        <taxon>Candidatus Ornithospirochaeta</taxon>
    </lineage>
</organism>
<dbReference type="GO" id="GO:0016740">
    <property type="term" value="F:transferase activity"/>
    <property type="evidence" value="ECO:0007669"/>
    <property type="project" value="UniProtKB-UniRule"/>
</dbReference>
<comment type="catalytic activity">
    <reaction evidence="9 10 12">
        <text>L-threonyl-[protein] + FAD = FMN-L-threonyl-[protein] + AMP + H(+)</text>
        <dbReference type="Rhea" id="RHEA:36847"/>
        <dbReference type="Rhea" id="RHEA-COMP:11060"/>
        <dbReference type="Rhea" id="RHEA-COMP:11061"/>
        <dbReference type="ChEBI" id="CHEBI:15378"/>
        <dbReference type="ChEBI" id="CHEBI:30013"/>
        <dbReference type="ChEBI" id="CHEBI:57692"/>
        <dbReference type="ChEBI" id="CHEBI:74257"/>
        <dbReference type="ChEBI" id="CHEBI:456215"/>
        <dbReference type="EC" id="2.7.1.180"/>
    </reaction>
</comment>
<gene>
    <name evidence="13" type="ORF">IAA72_06875</name>
</gene>
<dbReference type="InterPro" id="IPR024932">
    <property type="entry name" value="ApbE"/>
</dbReference>
<keyword evidence="12" id="KW-0997">Cell inner membrane</keyword>
<dbReference type="PANTHER" id="PTHR30040:SF2">
    <property type="entry name" value="FAD:PROTEIN FMN TRANSFERASE"/>
    <property type="match status" value="1"/>
</dbReference>
<dbReference type="InterPro" id="IPR003374">
    <property type="entry name" value="ApbE-like_sf"/>
</dbReference>
<evidence type="ECO:0000256" key="10">
    <source>
        <dbReference type="PIRNR" id="PIRNR006268"/>
    </source>
</evidence>
<proteinExistence type="inferred from homology"/>
<keyword evidence="12" id="KW-0472">Membrane</keyword>
<keyword evidence="4 10" id="KW-0808">Transferase</keyword>
<dbReference type="Gene3D" id="3.10.520.10">
    <property type="entry name" value="ApbE-like domains"/>
    <property type="match status" value="1"/>
</dbReference>
<evidence type="ECO:0000256" key="11">
    <source>
        <dbReference type="PIRSR" id="PIRSR006268-2"/>
    </source>
</evidence>
<evidence type="ECO:0000256" key="9">
    <source>
        <dbReference type="ARBA" id="ARBA00048540"/>
    </source>
</evidence>
<dbReference type="Pfam" id="PF02424">
    <property type="entry name" value="ApbE"/>
    <property type="match status" value="1"/>
</dbReference>
<dbReference type="AlphaFoldDB" id="A0A9D9NDJ9"/>
<reference evidence="13" key="2">
    <citation type="journal article" date="2021" name="PeerJ">
        <title>Extensive microbial diversity within the chicken gut microbiome revealed by metagenomics and culture.</title>
        <authorList>
            <person name="Gilroy R."/>
            <person name="Ravi A."/>
            <person name="Getino M."/>
            <person name="Pursley I."/>
            <person name="Horton D.L."/>
            <person name="Alikhan N.F."/>
            <person name="Baker D."/>
            <person name="Gharbi K."/>
            <person name="Hall N."/>
            <person name="Watson M."/>
            <person name="Adriaenssens E.M."/>
            <person name="Foster-Nyarko E."/>
            <person name="Jarju S."/>
            <person name="Secka A."/>
            <person name="Antonio M."/>
            <person name="Oren A."/>
            <person name="Chaudhuri R.R."/>
            <person name="La Ragione R."/>
            <person name="Hildebrand F."/>
            <person name="Pallen M.J."/>
        </authorList>
    </citation>
    <scope>NUCLEOTIDE SEQUENCE</scope>
    <source>
        <strain evidence="13">14700</strain>
    </source>
</reference>
<dbReference type="EMBL" id="JADIMF010000109">
    <property type="protein sequence ID" value="MBO8469489.1"/>
    <property type="molecule type" value="Genomic_DNA"/>
</dbReference>
<comment type="subcellular location">
    <subcellularLocation>
        <location evidence="12">Cell inner membrane</location>
        <topology evidence="12">Lipid-anchor</topology>
        <orientation evidence="12">Periplasmic side</orientation>
    </subcellularLocation>
</comment>
<keyword evidence="7 10" id="KW-0460">Magnesium</keyword>
<dbReference type="PIRSF" id="PIRSF006268">
    <property type="entry name" value="ApbE"/>
    <property type="match status" value="1"/>
</dbReference>
<comment type="caution">
    <text evidence="13">The sequence shown here is derived from an EMBL/GenBank/DDBJ whole genome shotgun (WGS) entry which is preliminary data.</text>
</comment>
<dbReference type="GO" id="GO:0046872">
    <property type="term" value="F:metal ion binding"/>
    <property type="evidence" value="ECO:0007669"/>
    <property type="project" value="UniProtKB-UniRule"/>
</dbReference>
<evidence type="ECO:0000256" key="7">
    <source>
        <dbReference type="ARBA" id="ARBA00022842"/>
    </source>
</evidence>
<evidence type="ECO:0000256" key="6">
    <source>
        <dbReference type="ARBA" id="ARBA00022827"/>
    </source>
</evidence>
<evidence type="ECO:0000256" key="4">
    <source>
        <dbReference type="ARBA" id="ARBA00022679"/>
    </source>
</evidence>
<feature type="binding site" evidence="11">
    <location>
        <position position="283"/>
    </location>
    <ligand>
        <name>Mg(2+)</name>
        <dbReference type="ChEBI" id="CHEBI:18420"/>
    </ligand>
</feature>
<dbReference type="GO" id="GO:0005886">
    <property type="term" value="C:plasma membrane"/>
    <property type="evidence" value="ECO:0007669"/>
    <property type="project" value="UniProtKB-SubCell"/>
</dbReference>
<name>A0A9D9NDJ9_9SPIO</name>
<evidence type="ECO:0000256" key="8">
    <source>
        <dbReference type="ARBA" id="ARBA00031306"/>
    </source>
</evidence>
<evidence type="ECO:0000256" key="1">
    <source>
        <dbReference type="ARBA" id="ARBA00011955"/>
    </source>
</evidence>
<evidence type="ECO:0000313" key="13">
    <source>
        <dbReference type="EMBL" id="MBO8469489.1"/>
    </source>
</evidence>
<protein>
    <recommendedName>
        <fullName evidence="2 10">FAD:protein FMN transferase</fullName>
        <ecNumber evidence="1 10">2.7.1.180</ecNumber>
    </recommendedName>
    <alternativeName>
        <fullName evidence="8 10">Flavin transferase</fullName>
    </alternativeName>
</protein>
<keyword evidence="12" id="KW-0449">Lipoprotein</keyword>
<dbReference type="SUPFAM" id="SSF143631">
    <property type="entry name" value="ApbE-like"/>
    <property type="match status" value="1"/>
</dbReference>
<comment type="cofactor">
    <cofactor evidence="11">
        <name>Mg(2+)</name>
        <dbReference type="ChEBI" id="CHEBI:18420"/>
    </cofactor>
    <cofactor evidence="11">
        <name>Mn(2+)</name>
        <dbReference type="ChEBI" id="CHEBI:29035"/>
    </cofactor>
    <text evidence="11">Magnesium. Can also use manganese.</text>
</comment>
<evidence type="ECO:0000256" key="2">
    <source>
        <dbReference type="ARBA" id="ARBA00016337"/>
    </source>
</evidence>
<evidence type="ECO:0000313" key="14">
    <source>
        <dbReference type="Proteomes" id="UP000810292"/>
    </source>
</evidence>
<dbReference type="Proteomes" id="UP000810292">
    <property type="component" value="Unassembled WGS sequence"/>
</dbReference>
<comment type="similarity">
    <text evidence="10 12">Belongs to the ApbE family.</text>
</comment>
<keyword evidence="3 10" id="KW-0285">Flavoprotein</keyword>
<evidence type="ECO:0000256" key="3">
    <source>
        <dbReference type="ARBA" id="ARBA00022630"/>
    </source>
</evidence>
<keyword evidence="6 10" id="KW-0274">FAD</keyword>
<feature type="binding site" evidence="11">
    <location>
        <position position="166"/>
    </location>
    <ligand>
        <name>Mg(2+)</name>
        <dbReference type="ChEBI" id="CHEBI:18420"/>
    </ligand>
</feature>
<evidence type="ECO:0000256" key="5">
    <source>
        <dbReference type="ARBA" id="ARBA00022723"/>
    </source>
</evidence>
<reference evidence="13" key="1">
    <citation type="submission" date="2020-10" db="EMBL/GenBank/DDBJ databases">
        <authorList>
            <person name="Gilroy R."/>
        </authorList>
    </citation>
    <scope>NUCLEOTIDE SEQUENCE</scope>
    <source>
        <strain evidence="13">14700</strain>
    </source>
</reference>
<keyword evidence="12" id="KW-1003">Cell membrane</keyword>
<accession>A0A9D9NDJ9</accession>
<dbReference type="PANTHER" id="PTHR30040">
    <property type="entry name" value="THIAMINE BIOSYNTHESIS LIPOPROTEIN APBE"/>
    <property type="match status" value="1"/>
</dbReference>